<sequence>MGQLATTYLHMLCEVRFSYACNLEITQSKVIVAQDALIKVRTLQKDFKVHNLLHVPMLPIHSFVVKWEALIGDMLKLNADAAWRLIGRQGVCGVNVHGSEGMV</sequence>
<dbReference type="AlphaFoldDB" id="A0A2P5VPH8"/>
<gene>
    <name evidence="1" type="ORF">GOBAR_AA40009</name>
</gene>
<dbReference type="Proteomes" id="UP000239757">
    <property type="component" value="Unassembled WGS sequence"/>
</dbReference>
<organism evidence="1 2">
    <name type="scientific">Gossypium barbadense</name>
    <name type="common">Sea Island cotton</name>
    <name type="synonym">Hibiscus barbadensis</name>
    <dbReference type="NCBI Taxonomy" id="3634"/>
    <lineage>
        <taxon>Eukaryota</taxon>
        <taxon>Viridiplantae</taxon>
        <taxon>Streptophyta</taxon>
        <taxon>Embryophyta</taxon>
        <taxon>Tracheophyta</taxon>
        <taxon>Spermatophyta</taxon>
        <taxon>Magnoliopsida</taxon>
        <taxon>eudicotyledons</taxon>
        <taxon>Gunneridae</taxon>
        <taxon>Pentapetalae</taxon>
        <taxon>rosids</taxon>
        <taxon>malvids</taxon>
        <taxon>Malvales</taxon>
        <taxon>Malvaceae</taxon>
        <taxon>Malvoideae</taxon>
        <taxon>Gossypium</taxon>
    </lineage>
</organism>
<evidence type="ECO:0000313" key="2">
    <source>
        <dbReference type="Proteomes" id="UP000239757"/>
    </source>
</evidence>
<name>A0A2P5VPH8_GOSBA</name>
<dbReference type="EMBL" id="KZ671701">
    <property type="protein sequence ID" value="PPR80708.1"/>
    <property type="molecule type" value="Genomic_DNA"/>
</dbReference>
<protein>
    <submittedName>
        <fullName evidence="1">Uncharacterized protein</fullName>
    </submittedName>
</protein>
<reference evidence="1 2" key="1">
    <citation type="submission" date="2015-01" db="EMBL/GenBank/DDBJ databases">
        <title>Genome of allotetraploid Gossypium barbadense reveals genomic plasticity and fiber elongation in cotton evolution.</title>
        <authorList>
            <person name="Chen X."/>
            <person name="Liu X."/>
            <person name="Zhao B."/>
            <person name="Zheng H."/>
            <person name="Hu Y."/>
            <person name="Lu G."/>
            <person name="Yang C."/>
            <person name="Chen J."/>
            <person name="Shan C."/>
            <person name="Zhang L."/>
            <person name="Zhou Y."/>
            <person name="Wang L."/>
            <person name="Guo W."/>
            <person name="Bai Y."/>
            <person name="Ruan J."/>
            <person name="Shangguan X."/>
            <person name="Mao Y."/>
            <person name="Jiang J."/>
            <person name="Zhu Y."/>
            <person name="Lei J."/>
            <person name="Kang H."/>
            <person name="Chen S."/>
            <person name="He X."/>
            <person name="Wang R."/>
            <person name="Wang Y."/>
            <person name="Chen J."/>
            <person name="Wang L."/>
            <person name="Yu S."/>
            <person name="Wang B."/>
            <person name="Wei J."/>
            <person name="Song S."/>
            <person name="Lu X."/>
            <person name="Gao Z."/>
            <person name="Gu W."/>
            <person name="Deng X."/>
            <person name="Ma D."/>
            <person name="Wang S."/>
            <person name="Liang W."/>
            <person name="Fang L."/>
            <person name="Cai C."/>
            <person name="Zhu X."/>
            <person name="Zhou B."/>
            <person name="Zhang Y."/>
            <person name="Chen Z."/>
            <person name="Xu S."/>
            <person name="Zhu R."/>
            <person name="Wang S."/>
            <person name="Zhang T."/>
            <person name="Zhao G."/>
        </authorList>
    </citation>
    <scope>NUCLEOTIDE SEQUENCE [LARGE SCALE GENOMIC DNA]</scope>
    <source>
        <strain evidence="2">cv. Xinhai21</strain>
        <tissue evidence="1">Leaf</tissue>
    </source>
</reference>
<evidence type="ECO:0000313" key="1">
    <source>
        <dbReference type="EMBL" id="PPR80708.1"/>
    </source>
</evidence>
<proteinExistence type="predicted"/>
<accession>A0A2P5VPH8</accession>
<dbReference type="OrthoDB" id="1748820at2759"/>